<gene>
    <name evidence="2" type="ORF">BH720_01910</name>
</gene>
<protein>
    <submittedName>
        <fullName evidence="2">Macrolide 2'-phosphotransferase</fullName>
    </submittedName>
</protein>
<dbReference type="OrthoDB" id="3806873at2"/>
<organism evidence="2">
    <name type="scientific">Desertifilum tharense IPPAS B-1220</name>
    <dbReference type="NCBI Taxonomy" id="1781255"/>
    <lineage>
        <taxon>Bacteria</taxon>
        <taxon>Bacillati</taxon>
        <taxon>Cyanobacteriota</taxon>
        <taxon>Cyanophyceae</taxon>
        <taxon>Desertifilales</taxon>
        <taxon>Desertifilaceae</taxon>
        <taxon>Desertifilum</taxon>
    </lineage>
</organism>
<dbReference type="RefSeq" id="WP_069965486.1">
    <property type="nucleotide sequence ID" value="NZ_CM124774.1"/>
</dbReference>
<accession>A0A1E5QQS2</accession>
<dbReference type="AlphaFoldDB" id="A0A1E5QQS2"/>
<dbReference type="STRING" id="1781255.BH720_01910"/>
<dbReference type="Gene3D" id="3.30.200.20">
    <property type="entry name" value="Phosphorylase Kinase, domain 1"/>
    <property type="match status" value="1"/>
</dbReference>
<dbReference type="CDD" id="cd05152">
    <property type="entry name" value="MPH2"/>
    <property type="match status" value="1"/>
</dbReference>
<dbReference type="GO" id="GO:0016740">
    <property type="term" value="F:transferase activity"/>
    <property type="evidence" value="ECO:0007669"/>
    <property type="project" value="UniProtKB-KW"/>
</dbReference>
<dbReference type="InterPro" id="IPR002575">
    <property type="entry name" value="Aminoglycoside_PTrfase"/>
</dbReference>
<dbReference type="EMBL" id="MJGC01000022">
    <property type="protein sequence ID" value="OEJ77000.1"/>
    <property type="molecule type" value="Genomic_DNA"/>
</dbReference>
<dbReference type="SUPFAM" id="SSF56112">
    <property type="entry name" value="Protein kinase-like (PK-like)"/>
    <property type="match status" value="1"/>
</dbReference>
<feature type="domain" description="Aminoglycoside phosphotransferase" evidence="1">
    <location>
        <begin position="24"/>
        <end position="256"/>
    </location>
</feature>
<dbReference type="InterPro" id="IPR051678">
    <property type="entry name" value="AGP_Transferase"/>
</dbReference>
<dbReference type="PANTHER" id="PTHR21310">
    <property type="entry name" value="AMINOGLYCOSIDE PHOSPHOTRANSFERASE-RELATED-RELATED"/>
    <property type="match status" value="1"/>
</dbReference>
<name>A0A1E5QQS2_9CYAN</name>
<dbReference type="InterPro" id="IPR011009">
    <property type="entry name" value="Kinase-like_dom_sf"/>
</dbReference>
<evidence type="ECO:0000313" key="2">
    <source>
        <dbReference type="EMBL" id="OEJ77000.1"/>
    </source>
</evidence>
<comment type="caution">
    <text evidence="2">The sequence shown here is derived from an EMBL/GenBank/DDBJ whole genome shotgun (WGS) entry which is preliminary data.</text>
</comment>
<evidence type="ECO:0000259" key="1">
    <source>
        <dbReference type="Pfam" id="PF01636"/>
    </source>
</evidence>
<proteinExistence type="predicted"/>
<sequence>MRTNDILQLAANYGLQLCDDLVFNEMGIDFKVAFATDTQGKKWVLRIPRRENLADQIEQEKNILNLVKKHLSVSVPDWKIANPELVAYPLLEDKPVITFDPETYEVMWNIDPKDSCIVSSLAKVLVELHQIPVDEAASIGVKFLTPQMARQKVSDDIETVKREMGISTELETRWRKWVDTDYLWSDFSTFIHGDLYAGHILTDRSGKIGGIIDWSEGQVGDPSVDFSGHITVFGEQSLRDLIDEYKKLGGKGWESLFEHAIERHSASPLNYAIFAIKTKIDEHINAAKSQLGVL</sequence>
<reference evidence="2" key="1">
    <citation type="submission" date="2016-09" db="EMBL/GenBank/DDBJ databases">
        <title>Draft genome of thermotolerant cyanobacterium Desertifilum sp. strain IPPAS B-1220.</title>
        <authorList>
            <person name="Sinetova M.A."/>
            <person name="Bolakhan K."/>
            <person name="Zayadan B.K."/>
            <person name="Mironov K.S."/>
            <person name="Ustinova V."/>
            <person name="Kupriyanova E.V."/>
            <person name="Sidorov R.A."/>
            <person name="Skrypnik A.N."/>
            <person name="Gogoleva N.E."/>
            <person name="Gogolev Y.V."/>
            <person name="Los D.A."/>
        </authorList>
    </citation>
    <scope>NUCLEOTIDE SEQUENCE [LARGE SCALE GENOMIC DNA]</scope>
    <source>
        <strain evidence="2">IPPAS B-1220</strain>
    </source>
</reference>
<dbReference type="Gene3D" id="3.90.1200.10">
    <property type="match status" value="1"/>
</dbReference>
<dbReference type="PANTHER" id="PTHR21310:SF15">
    <property type="entry name" value="AMINOGLYCOSIDE PHOSPHOTRANSFERASE DOMAIN-CONTAINING PROTEIN"/>
    <property type="match status" value="1"/>
</dbReference>
<keyword evidence="2" id="KW-0808">Transferase</keyword>
<dbReference type="Pfam" id="PF01636">
    <property type="entry name" value="APH"/>
    <property type="match status" value="1"/>
</dbReference>